<gene>
    <name evidence="2" type="ORF">AVDCRST_MAG94-4822</name>
</gene>
<organism evidence="2">
    <name type="scientific">uncultured Leptolyngbya sp</name>
    <dbReference type="NCBI Taxonomy" id="332963"/>
    <lineage>
        <taxon>Bacteria</taxon>
        <taxon>Bacillati</taxon>
        <taxon>Cyanobacteriota</taxon>
        <taxon>Cyanophyceae</taxon>
        <taxon>Leptolyngbyales</taxon>
        <taxon>Leptolyngbyaceae</taxon>
        <taxon>Leptolyngbya group</taxon>
        <taxon>Leptolyngbya</taxon>
        <taxon>environmental samples</taxon>
    </lineage>
</organism>
<protein>
    <submittedName>
        <fullName evidence="2">Uncharacterized protein</fullName>
    </submittedName>
</protein>
<dbReference type="EMBL" id="CADCTY010001659">
    <property type="protein sequence ID" value="CAA9380131.1"/>
    <property type="molecule type" value="Genomic_DNA"/>
</dbReference>
<evidence type="ECO:0000313" key="2">
    <source>
        <dbReference type="EMBL" id="CAA9380131.1"/>
    </source>
</evidence>
<feature type="compositionally biased region" description="Basic residues" evidence="1">
    <location>
        <begin position="1"/>
        <end position="19"/>
    </location>
</feature>
<reference evidence="2" key="1">
    <citation type="submission" date="2020-02" db="EMBL/GenBank/DDBJ databases">
        <authorList>
            <person name="Meier V. D."/>
        </authorList>
    </citation>
    <scope>NUCLEOTIDE SEQUENCE</scope>
    <source>
        <strain evidence="2">AVDCRST_MAG94</strain>
    </source>
</reference>
<evidence type="ECO:0000256" key="1">
    <source>
        <dbReference type="SAM" id="MobiDB-lite"/>
    </source>
</evidence>
<feature type="non-terminal residue" evidence="2">
    <location>
        <position position="46"/>
    </location>
</feature>
<sequence>RGVRAHGRTRTRPWPRRTRPGYLKLCAPPSSSLSLSPLRYSGLKLP</sequence>
<feature type="region of interest" description="Disordered" evidence="1">
    <location>
        <begin position="1"/>
        <end position="22"/>
    </location>
</feature>
<feature type="non-terminal residue" evidence="2">
    <location>
        <position position="1"/>
    </location>
</feature>
<proteinExistence type="predicted"/>
<accession>A0A6J4N7D3</accession>
<name>A0A6J4N7D3_9CYAN</name>
<dbReference type="AlphaFoldDB" id="A0A6J4N7D3"/>